<dbReference type="EMBL" id="FOJN01000018">
    <property type="protein sequence ID" value="SFA61602.1"/>
    <property type="molecule type" value="Genomic_DNA"/>
</dbReference>
<evidence type="ECO:0000256" key="3">
    <source>
        <dbReference type="ARBA" id="ARBA00022692"/>
    </source>
</evidence>
<dbReference type="InterPro" id="IPR041714">
    <property type="entry name" value="VKOR_Actinobacteria"/>
</dbReference>
<dbReference type="GO" id="GO:0048038">
    <property type="term" value="F:quinone binding"/>
    <property type="evidence" value="ECO:0007669"/>
    <property type="project" value="UniProtKB-KW"/>
</dbReference>
<dbReference type="PANTHER" id="PTHR34573">
    <property type="entry name" value="VKC DOMAIN-CONTAINING PROTEIN"/>
    <property type="match status" value="1"/>
</dbReference>
<evidence type="ECO:0000256" key="2">
    <source>
        <dbReference type="ARBA" id="ARBA00006214"/>
    </source>
</evidence>
<dbReference type="Proteomes" id="UP000182054">
    <property type="component" value="Unassembled WGS sequence"/>
</dbReference>
<dbReference type="PANTHER" id="PTHR34573:SF1">
    <property type="entry name" value="VITAMIN K EPOXIDE REDUCTASE DOMAIN-CONTAINING PROTEIN"/>
    <property type="match status" value="1"/>
</dbReference>
<evidence type="ECO:0000256" key="6">
    <source>
        <dbReference type="ARBA" id="ARBA00023002"/>
    </source>
</evidence>
<evidence type="ECO:0000256" key="9">
    <source>
        <dbReference type="ARBA" id="ARBA00023284"/>
    </source>
</evidence>
<evidence type="ECO:0000256" key="10">
    <source>
        <dbReference type="SAM" id="MobiDB-lite"/>
    </source>
</evidence>
<dbReference type="OrthoDB" id="9783799at2"/>
<evidence type="ECO:0000256" key="8">
    <source>
        <dbReference type="ARBA" id="ARBA00023157"/>
    </source>
</evidence>
<keyword evidence="7 11" id="KW-0472">Membrane</keyword>
<dbReference type="GO" id="GO:0016020">
    <property type="term" value="C:membrane"/>
    <property type="evidence" value="ECO:0007669"/>
    <property type="project" value="UniProtKB-SubCell"/>
</dbReference>
<evidence type="ECO:0000256" key="11">
    <source>
        <dbReference type="SAM" id="Phobius"/>
    </source>
</evidence>
<feature type="region of interest" description="Disordered" evidence="10">
    <location>
        <begin position="1"/>
        <end position="22"/>
    </location>
</feature>
<accession>A0A1I0UC06</accession>
<protein>
    <submittedName>
        <fullName evidence="13">Uncharacterized membrane protein</fullName>
    </submittedName>
</protein>
<dbReference type="Pfam" id="PF07884">
    <property type="entry name" value="VKOR"/>
    <property type="match status" value="1"/>
</dbReference>
<feature type="transmembrane region" description="Helical" evidence="11">
    <location>
        <begin position="143"/>
        <end position="166"/>
    </location>
</feature>
<sequence>MGAMTTATPPEASTDAGTRPDAGTATPFPRALPWLMIVAGVVGLVASFVLTVEKFALAADATYVPSCSIDAVVNCGSVMGSAQSAVFGFPNSLLGIIGFTAVLASGAAVLSGARFGRWYWAGLQVGLTAAVVFVHWLMFQSLYVIGALCPYCMAVWVSTVTVFWFVTLRTLHHGVFSRPVSARALTAPVNAVVPPVAWLVAVGALVFYRFGAFWA</sequence>
<evidence type="ECO:0000259" key="12">
    <source>
        <dbReference type="SMART" id="SM00756"/>
    </source>
</evidence>
<evidence type="ECO:0000313" key="14">
    <source>
        <dbReference type="Proteomes" id="UP000182054"/>
    </source>
</evidence>
<evidence type="ECO:0000313" key="13">
    <source>
        <dbReference type="EMBL" id="SFA61602.1"/>
    </source>
</evidence>
<keyword evidence="6" id="KW-0560">Oxidoreductase</keyword>
<dbReference type="AlphaFoldDB" id="A0A1I0UC06"/>
<evidence type="ECO:0000256" key="7">
    <source>
        <dbReference type="ARBA" id="ARBA00023136"/>
    </source>
</evidence>
<reference evidence="13 14" key="1">
    <citation type="submission" date="2016-10" db="EMBL/GenBank/DDBJ databases">
        <authorList>
            <person name="de Groot N.N."/>
        </authorList>
    </citation>
    <scope>NUCLEOTIDE SEQUENCE [LARGE SCALE GENOMIC DNA]</scope>
    <source>
        <strain evidence="13 14">DSM 44908</strain>
    </source>
</reference>
<comment type="similarity">
    <text evidence="2">Belongs to the VKOR family.</text>
</comment>
<evidence type="ECO:0000256" key="5">
    <source>
        <dbReference type="ARBA" id="ARBA00022989"/>
    </source>
</evidence>
<keyword evidence="4" id="KW-0874">Quinone</keyword>
<gene>
    <name evidence="13" type="ORF">SAMN05444374_11842</name>
</gene>
<feature type="transmembrane region" description="Helical" evidence="11">
    <location>
        <begin position="118"/>
        <end position="137"/>
    </location>
</feature>
<dbReference type="InterPro" id="IPR038354">
    <property type="entry name" value="VKOR_sf"/>
</dbReference>
<evidence type="ECO:0000256" key="4">
    <source>
        <dbReference type="ARBA" id="ARBA00022719"/>
    </source>
</evidence>
<feature type="transmembrane region" description="Helical" evidence="11">
    <location>
        <begin position="31"/>
        <end position="51"/>
    </location>
</feature>
<dbReference type="GO" id="GO:0016491">
    <property type="term" value="F:oxidoreductase activity"/>
    <property type="evidence" value="ECO:0007669"/>
    <property type="project" value="UniProtKB-KW"/>
</dbReference>
<evidence type="ECO:0000256" key="1">
    <source>
        <dbReference type="ARBA" id="ARBA00004141"/>
    </source>
</evidence>
<feature type="transmembrane region" description="Helical" evidence="11">
    <location>
        <begin position="187"/>
        <end position="210"/>
    </location>
</feature>
<feature type="transmembrane region" description="Helical" evidence="11">
    <location>
        <begin position="92"/>
        <end position="111"/>
    </location>
</feature>
<keyword evidence="9" id="KW-0676">Redox-active center</keyword>
<keyword evidence="8" id="KW-1015">Disulfide bond</keyword>
<dbReference type="SMART" id="SM00756">
    <property type="entry name" value="VKc"/>
    <property type="match status" value="1"/>
</dbReference>
<proteinExistence type="inferred from homology"/>
<name>A0A1I0UC06_9NOCA</name>
<dbReference type="CDD" id="cd12922">
    <property type="entry name" value="VKOR_5"/>
    <property type="match status" value="1"/>
</dbReference>
<keyword evidence="5 11" id="KW-1133">Transmembrane helix</keyword>
<keyword evidence="3 11" id="KW-0812">Transmembrane</keyword>
<dbReference type="Gene3D" id="1.20.1440.130">
    <property type="entry name" value="VKOR domain"/>
    <property type="match status" value="1"/>
</dbReference>
<dbReference type="InterPro" id="IPR012932">
    <property type="entry name" value="VKOR"/>
</dbReference>
<feature type="domain" description="Vitamin K epoxide reductase" evidence="12">
    <location>
        <begin position="29"/>
        <end position="170"/>
    </location>
</feature>
<comment type="subcellular location">
    <subcellularLocation>
        <location evidence="1">Membrane</location>
        <topology evidence="1">Multi-pass membrane protein</topology>
    </subcellularLocation>
</comment>
<organism evidence="13 14">
    <name type="scientific">Rhodococcoides kroppenstedtii</name>
    <dbReference type="NCBI Taxonomy" id="293050"/>
    <lineage>
        <taxon>Bacteria</taxon>
        <taxon>Bacillati</taxon>
        <taxon>Actinomycetota</taxon>
        <taxon>Actinomycetes</taxon>
        <taxon>Mycobacteriales</taxon>
        <taxon>Nocardiaceae</taxon>
        <taxon>Rhodococcoides</taxon>
    </lineage>
</organism>